<gene>
    <name evidence="2" type="ORF">H109_00113</name>
</gene>
<organism evidence="2 3">
    <name type="scientific">Trichophyton interdigitale (strain MR816)</name>
    <dbReference type="NCBI Taxonomy" id="1215338"/>
    <lineage>
        <taxon>Eukaryota</taxon>
        <taxon>Fungi</taxon>
        <taxon>Dikarya</taxon>
        <taxon>Ascomycota</taxon>
        <taxon>Pezizomycotina</taxon>
        <taxon>Eurotiomycetes</taxon>
        <taxon>Eurotiomycetidae</taxon>
        <taxon>Onygenales</taxon>
        <taxon>Arthrodermataceae</taxon>
        <taxon>Trichophyton</taxon>
    </lineage>
</organism>
<proteinExistence type="predicted"/>
<dbReference type="AlphaFoldDB" id="A0A059JJZ5"/>
<protein>
    <submittedName>
        <fullName evidence="2">Uncharacterized protein</fullName>
    </submittedName>
</protein>
<feature type="region of interest" description="Disordered" evidence="1">
    <location>
        <begin position="1"/>
        <end position="23"/>
    </location>
</feature>
<dbReference type="EMBL" id="AOKY01000016">
    <property type="protein sequence ID" value="KDB28114.1"/>
    <property type="molecule type" value="Genomic_DNA"/>
</dbReference>
<dbReference type="HOGENOM" id="CLU_2160208_0_0_1"/>
<name>A0A059JJZ5_TRIIM</name>
<accession>A0A059JJZ5</accession>
<evidence type="ECO:0000313" key="3">
    <source>
        <dbReference type="Proteomes" id="UP000024533"/>
    </source>
</evidence>
<keyword evidence="3" id="KW-1185">Reference proteome</keyword>
<sequence length="111" mass="12556">MPGLPNSPESYRSNPRKPPVTARKPRRFGFFHISRGAVFQISLEVICPLRGKTVERSGEKAPWRVCSFIMPPTESLMSRDHANLRDLIQDTSQSGPAVILYTESGMHIRYT</sequence>
<evidence type="ECO:0000313" key="2">
    <source>
        <dbReference type="EMBL" id="KDB28114.1"/>
    </source>
</evidence>
<dbReference type="Proteomes" id="UP000024533">
    <property type="component" value="Unassembled WGS sequence"/>
</dbReference>
<reference evidence="2 3" key="1">
    <citation type="submission" date="2014-02" db="EMBL/GenBank/DDBJ databases">
        <title>The Genome Sequence of Trichophyton interdigitale MR816.</title>
        <authorList>
            <consortium name="The Broad Institute Genomics Platform"/>
            <person name="Cuomo C.A."/>
            <person name="White T.C."/>
            <person name="Graser Y."/>
            <person name="Martinez-Rossi N."/>
            <person name="Heitman J."/>
            <person name="Young S.K."/>
            <person name="Zeng Q."/>
            <person name="Gargeya S."/>
            <person name="Abouelleil A."/>
            <person name="Alvarado L."/>
            <person name="Chapman S.B."/>
            <person name="Gainer-Dewar J."/>
            <person name="Goldberg J."/>
            <person name="Griggs A."/>
            <person name="Gujja S."/>
            <person name="Hansen M."/>
            <person name="Howarth C."/>
            <person name="Imamovic A."/>
            <person name="Larimer J."/>
            <person name="Martinez D."/>
            <person name="Murphy C."/>
            <person name="Pearson M.D."/>
            <person name="Persinoti G."/>
            <person name="Poon T."/>
            <person name="Priest M."/>
            <person name="Roberts A.D."/>
            <person name="Saif S."/>
            <person name="Shea T.D."/>
            <person name="Sykes S.N."/>
            <person name="Wortman J."/>
            <person name="Nusbaum C."/>
            <person name="Birren B."/>
        </authorList>
    </citation>
    <scope>NUCLEOTIDE SEQUENCE [LARGE SCALE GENOMIC DNA]</scope>
    <source>
        <strain evidence="2 3">MR816</strain>
    </source>
</reference>
<comment type="caution">
    <text evidence="2">The sequence shown here is derived from an EMBL/GenBank/DDBJ whole genome shotgun (WGS) entry which is preliminary data.</text>
</comment>
<evidence type="ECO:0000256" key="1">
    <source>
        <dbReference type="SAM" id="MobiDB-lite"/>
    </source>
</evidence>